<protein>
    <submittedName>
        <fullName evidence="2">Uncharacterized protein</fullName>
    </submittedName>
</protein>
<dbReference type="Proteomes" id="UP001227543">
    <property type="component" value="Unassembled WGS sequence"/>
</dbReference>
<reference evidence="2 3" key="1">
    <citation type="submission" date="2016-10" db="EMBL/GenBank/DDBJ databases">
        <title>The genome sequence of Colletotrichum fioriniae PJ7.</title>
        <authorList>
            <person name="Baroncelli R."/>
        </authorList>
    </citation>
    <scope>NUCLEOTIDE SEQUENCE [LARGE SCALE GENOMIC DNA]</scope>
    <source>
        <strain evidence="2 3">Tom-12</strain>
    </source>
</reference>
<comment type="caution">
    <text evidence="2">The sequence shown here is derived from an EMBL/GenBank/DDBJ whole genome shotgun (WGS) entry which is preliminary data.</text>
</comment>
<dbReference type="EMBL" id="MLFU01000006">
    <property type="protein sequence ID" value="KAK1507539.1"/>
    <property type="molecule type" value="Genomic_DNA"/>
</dbReference>
<gene>
    <name evidence="2" type="ORF">CTAM01_02651</name>
</gene>
<evidence type="ECO:0000313" key="3">
    <source>
        <dbReference type="Proteomes" id="UP001227543"/>
    </source>
</evidence>
<dbReference type="GeneID" id="85402927"/>
<dbReference type="RefSeq" id="XP_060386492.1">
    <property type="nucleotide sequence ID" value="XM_060518689.1"/>
</dbReference>
<name>A0ABQ9RML2_9PEZI</name>
<proteinExistence type="predicted"/>
<sequence length="140" mass="15214">TAAHGAELQSPDSSHSARLSSSVRDRHLGVRIIGATLSNKTPGYTYASSPSVSLRQAINTGGCHSHHHPDKLTASFPAILPRSPNHAPIKLPHARFCRPAKDLDSAGYMPSVRLSEPQPRITVTHGHPRELLFWPVPWPS</sequence>
<organism evidence="2 3">
    <name type="scientific">Colletotrichum tamarilloi</name>
    <dbReference type="NCBI Taxonomy" id="1209934"/>
    <lineage>
        <taxon>Eukaryota</taxon>
        <taxon>Fungi</taxon>
        <taxon>Dikarya</taxon>
        <taxon>Ascomycota</taxon>
        <taxon>Pezizomycotina</taxon>
        <taxon>Sordariomycetes</taxon>
        <taxon>Hypocreomycetidae</taxon>
        <taxon>Glomerellales</taxon>
        <taxon>Glomerellaceae</taxon>
        <taxon>Colletotrichum</taxon>
        <taxon>Colletotrichum acutatum species complex</taxon>
    </lineage>
</organism>
<accession>A0ABQ9RML2</accession>
<evidence type="ECO:0000313" key="2">
    <source>
        <dbReference type="EMBL" id="KAK1507539.1"/>
    </source>
</evidence>
<feature type="compositionally biased region" description="Low complexity" evidence="1">
    <location>
        <begin position="10"/>
        <end position="22"/>
    </location>
</feature>
<feature type="non-terminal residue" evidence="2">
    <location>
        <position position="1"/>
    </location>
</feature>
<keyword evidence="3" id="KW-1185">Reference proteome</keyword>
<feature type="region of interest" description="Disordered" evidence="1">
    <location>
        <begin position="1"/>
        <end position="23"/>
    </location>
</feature>
<evidence type="ECO:0000256" key="1">
    <source>
        <dbReference type="SAM" id="MobiDB-lite"/>
    </source>
</evidence>